<protein>
    <submittedName>
        <fullName evidence="4">DeoR/GlpR family DNA-binding transcription regulator</fullName>
    </submittedName>
</protein>
<reference evidence="4 5" key="1">
    <citation type="submission" date="2021-12" db="EMBL/GenBank/DDBJ databases">
        <title>Genome sequence of Kibdelosporangium philippinense ATCC 49844.</title>
        <authorList>
            <person name="Fedorov E.A."/>
            <person name="Omeragic M."/>
            <person name="Shalygina K.F."/>
            <person name="Maclea K.S."/>
        </authorList>
    </citation>
    <scope>NUCLEOTIDE SEQUENCE [LARGE SCALE GENOMIC DNA]</scope>
    <source>
        <strain evidence="4 5">ATCC 49844</strain>
    </source>
</reference>
<dbReference type="InterPro" id="IPR036390">
    <property type="entry name" value="WH_DNA-bd_sf"/>
</dbReference>
<dbReference type="PRINTS" id="PR00037">
    <property type="entry name" value="HTHLACR"/>
</dbReference>
<evidence type="ECO:0000256" key="1">
    <source>
        <dbReference type="ARBA" id="ARBA00023015"/>
    </source>
</evidence>
<gene>
    <name evidence="4" type="ORF">LWC34_15385</name>
</gene>
<dbReference type="InterPro" id="IPR001034">
    <property type="entry name" value="DeoR_HTH"/>
</dbReference>
<dbReference type="InterPro" id="IPR014036">
    <property type="entry name" value="DeoR-like_C"/>
</dbReference>
<dbReference type="SUPFAM" id="SSF46785">
    <property type="entry name" value="Winged helix' DNA-binding domain"/>
    <property type="match status" value="1"/>
</dbReference>
<dbReference type="InterPro" id="IPR050313">
    <property type="entry name" value="Carb_Metab_HTH_regulators"/>
</dbReference>
<dbReference type="PANTHER" id="PTHR30363:SF44">
    <property type="entry name" value="AGA OPERON TRANSCRIPTIONAL REPRESSOR-RELATED"/>
    <property type="match status" value="1"/>
</dbReference>
<keyword evidence="4" id="KW-0238">DNA-binding</keyword>
<evidence type="ECO:0000256" key="2">
    <source>
        <dbReference type="ARBA" id="ARBA00023163"/>
    </source>
</evidence>
<keyword evidence="1" id="KW-0805">Transcription regulation</keyword>
<dbReference type="Proteomes" id="UP001521150">
    <property type="component" value="Unassembled WGS sequence"/>
</dbReference>
<accession>A0ABS8Z8L9</accession>
<feature type="domain" description="HTH deoR-type" evidence="3">
    <location>
        <begin position="3"/>
        <end position="58"/>
    </location>
</feature>
<dbReference type="PROSITE" id="PS51000">
    <property type="entry name" value="HTH_DEOR_2"/>
    <property type="match status" value="1"/>
</dbReference>
<dbReference type="Pfam" id="PF08220">
    <property type="entry name" value="HTH_DeoR"/>
    <property type="match status" value="1"/>
</dbReference>
<name>A0ABS8Z8L9_9PSEU</name>
<sequence length="246" mass="25581">MRRSDRLNAIMERLAKDGSVAVTALSRGLGVSEASVRRDLSFLEAQKWLSRTHGGAVARSALPASVSLVAERQAERFRIAELAAAQVPDGARIALAAGSLSVLIVRSLADRSSLTVVTNELEAAYEASLRPGVRVMVPGGVTSVGASVLTGSVLRDVYLDLAIIGGDGVSLAAGLTTEDVQVAQTARSFMESAARTLAVFDTPEVGAAAFARICPLTDVAALITAEDVDLGVRQRIEDAGVPVVTE</sequence>
<dbReference type="GO" id="GO:0003677">
    <property type="term" value="F:DNA binding"/>
    <property type="evidence" value="ECO:0007669"/>
    <property type="project" value="UniProtKB-KW"/>
</dbReference>
<dbReference type="SUPFAM" id="SSF100950">
    <property type="entry name" value="NagB/RpiA/CoA transferase-like"/>
    <property type="match status" value="1"/>
</dbReference>
<keyword evidence="2" id="KW-0804">Transcription</keyword>
<dbReference type="SMART" id="SM00420">
    <property type="entry name" value="HTH_DEOR"/>
    <property type="match status" value="1"/>
</dbReference>
<evidence type="ECO:0000313" key="5">
    <source>
        <dbReference type="Proteomes" id="UP001521150"/>
    </source>
</evidence>
<dbReference type="RefSeq" id="WP_233725739.1">
    <property type="nucleotide sequence ID" value="NZ_JAJVCN010000001.1"/>
</dbReference>
<dbReference type="SMART" id="SM01134">
    <property type="entry name" value="DeoRC"/>
    <property type="match status" value="1"/>
</dbReference>
<proteinExistence type="predicted"/>
<dbReference type="Pfam" id="PF00455">
    <property type="entry name" value="DeoRC"/>
    <property type="match status" value="1"/>
</dbReference>
<evidence type="ECO:0000259" key="3">
    <source>
        <dbReference type="PROSITE" id="PS51000"/>
    </source>
</evidence>
<dbReference type="InterPro" id="IPR037171">
    <property type="entry name" value="NagB/RpiA_transferase-like"/>
</dbReference>
<keyword evidence="5" id="KW-1185">Reference proteome</keyword>
<organism evidence="4 5">
    <name type="scientific">Kibdelosporangium philippinense</name>
    <dbReference type="NCBI Taxonomy" id="211113"/>
    <lineage>
        <taxon>Bacteria</taxon>
        <taxon>Bacillati</taxon>
        <taxon>Actinomycetota</taxon>
        <taxon>Actinomycetes</taxon>
        <taxon>Pseudonocardiales</taxon>
        <taxon>Pseudonocardiaceae</taxon>
        <taxon>Kibdelosporangium</taxon>
    </lineage>
</organism>
<evidence type="ECO:0000313" key="4">
    <source>
        <dbReference type="EMBL" id="MCE7004208.1"/>
    </source>
</evidence>
<dbReference type="PANTHER" id="PTHR30363">
    <property type="entry name" value="HTH-TYPE TRANSCRIPTIONAL REGULATOR SRLR-RELATED"/>
    <property type="match status" value="1"/>
</dbReference>
<dbReference type="EMBL" id="JAJVCN010000001">
    <property type="protein sequence ID" value="MCE7004208.1"/>
    <property type="molecule type" value="Genomic_DNA"/>
</dbReference>
<comment type="caution">
    <text evidence="4">The sequence shown here is derived from an EMBL/GenBank/DDBJ whole genome shotgun (WGS) entry which is preliminary data.</text>
</comment>